<organism evidence="1 2">
    <name type="scientific">Capnocytophaga canimorsus (strain 5)</name>
    <dbReference type="NCBI Taxonomy" id="860228"/>
    <lineage>
        <taxon>Bacteria</taxon>
        <taxon>Pseudomonadati</taxon>
        <taxon>Bacteroidota</taxon>
        <taxon>Flavobacteriia</taxon>
        <taxon>Flavobacteriales</taxon>
        <taxon>Flavobacteriaceae</taxon>
        <taxon>Capnocytophaga</taxon>
    </lineage>
</organism>
<dbReference type="HOGENOM" id="CLU_025321_1_0_10"/>
<dbReference type="EMBL" id="CP002113">
    <property type="protein sequence ID" value="AEK23167.1"/>
    <property type="molecule type" value="Genomic_DNA"/>
</dbReference>
<dbReference type="Proteomes" id="UP000008895">
    <property type="component" value="Chromosome"/>
</dbReference>
<dbReference type="Gene3D" id="3.30.565.10">
    <property type="entry name" value="Histidine kinase-like ATPase, C-terminal domain"/>
    <property type="match status" value="1"/>
</dbReference>
<gene>
    <name evidence="1" type="ordered locus">Ccan_10510</name>
</gene>
<dbReference type="InterPro" id="IPR036890">
    <property type="entry name" value="HATPase_C_sf"/>
</dbReference>
<dbReference type="STRING" id="860228.Ccan_10510"/>
<reference evidence="1 2" key="1">
    <citation type="journal article" date="2011" name="J. Bacteriol.">
        <title>Complete genome sequence of the dog commensal and human pathogen Capnocytophaga canimorsus strain 5.</title>
        <authorList>
            <person name="Manfredi P."/>
            <person name="Pagni M."/>
            <person name="Cornelis G.R."/>
        </authorList>
    </citation>
    <scope>NUCLEOTIDE SEQUENCE [LARGE SCALE GENOMIC DNA]</scope>
    <source>
        <strain evidence="2">5</strain>
    </source>
</reference>
<dbReference type="SUPFAM" id="SSF55874">
    <property type="entry name" value="ATPase domain of HSP90 chaperone/DNA topoisomerase II/histidine kinase"/>
    <property type="match status" value="1"/>
</dbReference>
<dbReference type="Pfam" id="PF13589">
    <property type="entry name" value="HATPase_c_3"/>
    <property type="match status" value="1"/>
</dbReference>
<dbReference type="AlphaFoldDB" id="F9YVC2"/>
<accession>F9YVC2</accession>
<evidence type="ECO:0000313" key="1">
    <source>
        <dbReference type="EMBL" id="AEK23167.1"/>
    </source>
</evidence>
<dbReference type="KEGG" id="ccm:Ccan_10510"/>
<dbReference type="eggNOG" id="COG0323">
    <property type="taxonomic scope" value="Bacteria"/>
</dbReference>
<keyword evidence="2" id="KW-1185">Reference proteome</keyword>
<sequence>MNELFANYISTFTAFCELINNSIQAKSKNIWISIDYTPNDEIHPLLIKNISIKDDGIGVHISEIDHKLLDIGTANKDGGKGIGRFASFQIGQKIDIETVGYSNEEKTFSRVKIPLSFDSFGKNINVSEIEIDTQEEILQGNNHNSYYQVNISNLYDSIVTEKEPKKKIIDKFLKENIEEAVFERYPLKIFNKDVIFHINGKKLDPNDFVIGKPTKKRITFTDSKGKEHKILFDFMQIKKFEKIKVFLTTQNAGLNTIANGFDYDANWLSPKIGGWFIYISSESLPADIYRNIDLDDLDPDWKRFREFIKENLNIFFRDKNREFDNFSEKLKNDEYYPYKEKSSSVSKTILFDKLAYLVEDKYNILNEKNKLREIIYPLIDRTISNGELDKILSNILKLSNKMVNKFSKLLEKTDMENIIEFSDKVASKLEDIEFLEKLVYSEISKNVKERKELHKFLEKMLWIFGEEYNETTRLLSDKNLEKNLIKLRDECLTYKASPKDDNVNEITEKSIKSITDLFMYNERILDHKRREVLVVELKAPKVKISEKELTQVRKYAREIEKSSIVSRDINFKILLISSEISDMALYEISPRQEKEENPYFYFRNGHKNIEIWVMKWSDLIENTKRKLKYMANILQTKDIDVQEKAKRDFEDIDFNKTSSTLRKTAI</sequence>
<proteinExistence type="predicted"/>
<name>F9YVC2_CAPCC</name>
<evidence type="ECO:0000313" key="2">
    <source>
        <dbReference type="Proteomes" id="UP000008895"/>
    </source>
</evidence>
<protein>
    <submittedName>
        <fullName evidence="1">Uncharacterized protein</fullName>
    </submittedName>
</protein>